<reference evidence="1 2" key="1">
    <citation type="submission" date="2018-10" db="EMBL/GenBank/DDBJ databases">
        <title>Phylogenomics of Brevibacillus.</title>
        <authorList>
            <person name="Dunlap C."/>
        </authorList>
    </citation>
    <scope>NUCLEOTIDE SEQUENCE [LARGE SCALE GENOMIC DNA]</scope>
    <source>
        <strain evidence="1 2">DSM 100115</strain>
    </source>
</reference>
<organism evidence="1 2">
    <name type="scientific">Brevibacillus gelatini</name>
    <dbReference type="NCBI Taxonomy" id="1655277"/>
    <lineage>
        <taxon>Bacteria</taxon>
        <taxon>Bacillati</taxon>
        <taxon>Bacillota</taxon>
        <taxon>Bacilli</taxon>
        <taxon>Bacillales</taxon>
        <taxon>Paenibacillaceae</taxon>
        <taxon>Brevibacillus</taxon>
    </lineage>
</organism>
<accession>A0A3M8B948</accession>
<dbReference type="Proteomes" id="UP000268829">
    <property type="component" value="Unassembled WGS sequence"/>
</dbReference>
<dbReference type="RefSeq" id="WP_122903522.1">
    <property type="nucleotide sequence ID" value="NZ_RHHS01000013.1"/>
</dbReference>
<keyword evidence="2" id="KW-1185">Reference proteome</keyword>
<name>A0A3M8B948_9BACL</name>
<gene>
    <name evidence="1" type="ORF">EDM57_04225</name>
</gene>
<evidence type="ECO:0000313" key="1">
    <source>
        <dbReference type="EMBL" id="RNB59355.1"/>
    </source>
</evidence>
<proteinExistence type="predicted"/>
<dbReference type="EMBL" id="RHHS01000013">
    <property type="protein sequence ID" value="RNB59355.1"/>
    <property type="molecule type" value="Genomic_DNA"/>
</dbReference>
<dbReference type="OrthoDB" id="3035599at2"/>
<dbReference type="AlphaFoldDB" id="A0A3M8B948"/>
<evidence type="ECO:0000313" key="2">
    <source>
        <dbReference type="Proteomes" id="UP000268829"/>
    </source>
</evidence>
<sequence length="105" mass="12581">MSKEFEFNGYDWSELAECWGIKVDDESLRGYRADERLAKMIVDYMYDNLENPQMIADLRRFIDALCYMGKKYNFPAYPIWKGLKETKNNLTLVNYVGDCLRRLWN</sequence>
<protein>
    <submittedName>
        <fullName evidence="1">Uncharacterized protein</fullName>
    </submittedName>
</protein>
<comment type="caution">
    <text evidence="1">The sequence shown here is derived from an EMBL/GenBank/DDBJ whole genome shotgun (WGS) entry which is preliminary data.</text>
</comment>